<protein>
    <submittedName>
        <fullName evidence="1">Uncharacterized protein</fullName>
    </submittedName>
</protein>
<evidence type="ECO:0000313" key="1">
    <source>
        <dbReference type="EMBL" id="CAE2285209.1"/>
    </source>
</evidence>
<reference evidence="1" key="1">
    <citation type="submission" date="2021-01" db="EMBL/GenBank/DDBJ databases">
        <authorList>
            <person name="Corre E."/>
            <person name="Pelletier E."/>
            <person name="Niang G."/>
            <person name="Scheremetjew M."/>
            <person name="Finn R."/>
            <person name="Kale V."/>
            <person name="Holt S."/>
            <person name="Cochrane G."/>
            <person name="Meng A."/>
            <person name="Brown T."/>
            <person name="Cohen L."/>
        </authorList>
    </citation>
    <scope>NUCLEOTIDE SEQUENCE</scope>
    <source>
        <strain evidence="1">Isolate 1302-5</strain>
    </source>
</reference>
<sequence>MPAEELDPASAFVENDNCTVLGRRFCSASTTCTTCRRRVHTCYQTRAYLFAVPGMEGNFTSRNETYFEPFPCPDQLNSDANEDGKSYCAVDGIWWDDIDRAEPQFPQISLIASDVSLSHVPPPFAVGDSYPCYVPAEGVGLLPP</sequence>
<organism evidence="1">
    <name type="scientific">Odontella aurita</name>
    <dbReference type="NCBI Taxonomy" id="265563"/>
    <lineage>
        <taxon>Eukaryota</taxon>
        <taxon>Sar</taxon>
        <taxon>Stramenopiles</taxon>
        <taxon>Ochrophyta</taxon>
        <taxon>Bacillariophyta</taxon>
        <taxon>Mediophyceae</taxon>
        <taxon>Biddulphiophycidae</taxon>
        <taxon>Eupodiscales</taxon>
        <taxon>Odontellaceae</taxon>
        <taxon>Odontella</taxon>
    </lineage>
</organism>
<gene>
    <name evidence="1" type="ORF">OAUR00152_LOCUS39955</name>
</gene>
<dbReference type="EMBL" id="HBKQ01058461">
    <property type="protein sequence ID" value="CAE2285209.1"/>
    <property type="molecule type" value="Transcribed_RNA"/>
</dbReference>
<proteinExistence type="predicted"/>
<accession>A0A7S4K665</accession>
<dbReference type="AlphaFoldDB" id="A0A7S4K665"/>
<name>A0A7S4K665_9STRA</name>